<sequence length="63" mass="7031">MIADIEIYISMTNSELQIIFNLPSILEPVHSSVSNIADLNITNIIGTIWATIIIMQHLGFYLA</sequence>
<gene>
    <name evidence="2" type="ORF">M992_0985</name>
</gene>
<keyword evidence="1" id="KW-1133">Transmembrane helix</keyword>
<reference evidence="2 3" key="1">
    <citation type="submission" date="2015-07" db="EMBL/GenBank/DDBJ databases">
        <title>ATOL: Assembling a taxonomically balanced genome-scale reconstruction of the evolutionary history of the Enterobacteriaceae.</title>
        <authorList>
            <person name="Plunkett G.III."/>
            <person name="Neeno-Eckwall E.C."/>
            <person name="Glasner J.D."/>
            <person name="Perna N.T."/>
        </authorList>
    </citation>
    <scope>NUCLEOTIDE SEQUENCE [LARGE SCALE GENOMIC DNA]</scope>
    <source>
        <strain evidence="2 3">ATCC 35017</strain>
    </source>
</reference>
<keyword evidence="1" id="KW-0472">Membrane</keyword>
<evidence type="ECO:0000313" key="2">
    <source>
        <dbReference type="EMBL" id="KPD03395.1"/>
    </source>
</evidence>
<protein>
    <submittedName>
        <fullName evidence="2">Uncharacterized protein</fullName>
    </submittedName>
</protein>
<dbReference type="Proteomes" id="UP000053226">
    <property type="component" value="Unassembled WGS sequence"/>
</dbReference>
<keyword evidence="3" id="KW-1185">Reference proteome</keyword>
<evidence type="ECO:0000313" key="3">
    <source>
        <dbReference type="Proteomes" id="UP000053226"/>
    </source>
</evidence>
<organism evidence="2 3">
    <name type="scientific">Moellerella wisconsensis ATCC 35017</name>
    <dbReference type="NCBI Taxonomy" id="1354267"/>
    <lineage>
        <taxon>Bacteria</taxon>
        <taxon>Pseudomonadati</taxon>
        <taxon>Pseudomonadota</taxon>
        <taxon>Gammaproteobacteria</taxon>
        <taxon>Enterobacterales</taxon>
        <taxon>Morganellaceae</taxon>
        <taxon>Moellerella</taxon>
    </lineage>
</organism>
<feature type="transmembrane region" description="Helical" evidence="1">
    <location>
        <begin position="41"/>
        <end position="62"/>
    </location>
</feature>
<proteinExistence type="predicted"/>
<evidence type="ECO:0000256" key="1">
    <source>
        <dbReference type="SAM" id="Phobius"/>
    </source>
</evidence>
<keyword evidence="1" id="KW-0812">Transmembrane</keyword>
<dbReference type="SUPFAM" id="SSF53659">
    <property type="entry name" value="Isocitrate/Isopropylmalate dehydrogenase-like"/>
    <property type="match status" value="1"/>
</dbReference>
<accession>A0A0N0Z8G8</accession>
<dbReference type="AlphaFoldDB" id="A0A0N0Z8G8"/>
<name>A0A0N0Z8G8_9GAMM</name>
<dbReference type="EMBL" id="LGAA01000010">
    <property type="protein sequence ID" value="KPD03395.1"/>
    <property type="molecule type" value="Genomic_DNA"/>
</dbReference>
<comment type="caution">
    <text evidence="2">The sequence shown here is derived from an EMBL/GenBank/DDBJ whole genome shotgun (WGS) entry which is preliminary data.</text>
</comment>